<evidence type="ECO:0000256" key="4">
    <source>
        <dbReference type="ARBA" id="ARBA00022538"/>
    </source>
</evidence>
<keyword evidence="4" id="KW-0633">Potassium transport</keyword>
<gene>
    <name evidence="14" type="ORF">IV38_GL001035</name>
    <name evidence="15" type="ORF">IV40_GL000818</name>
</gene>
<dbReference type="GO" id="GO:0015252">
    <property type="term" value="F:proton channel activity"/>
    <property type="evidence" value="ECO:0007669"/>
    <property type="project" value="InterPro"/>
</dbReference>
<evidence type="ECO:0000256" key="6">
    <source>
        <dbReference type="ARBA" id="ARBA00022826"/>
    </source>
</evidence>
<dbReference type="PATRIC" id="fig|81857.3.peg.1040"/>
<evidence type="ECO:0000256" key="2">
    <source>
        <dbReference type="ARBA" id="ARBA00006920"/>
    </source>
</evidence>
<reference evidence="16 17" key="1">
    <citation type="journal article" date="2015" name="Genome Announc.">
        <title>Expanding the biotechnology potential of lactobacilli through comparative genomics of 213 strains and associated genera.</title>
        <authorList>
            <person name="Sun Z."/>
            <person name="Harris H.M."/>
            <person name="McCann A."/>
            <person name="Guo C."/>
            <person name="Argimon S."/>
            <person name="Zhang W."/>
            <person name="Yang X."/>
            <person name="Jeffery I.B."/>
            <person name="Cooney J.C."/>
            <person name="Kagawa T.F."/>
            <person name="Liu W."/>
            <person name="Song Y."/>
            <person name="Salvetti E."/>
            <person name="Wrobel A."/>
            <person name="Rasinkangas P."/>
            <person name="Parkhill J."/>
            <person name="Rea M.C."/>
            <person name="O'Sullivan O."/>
            <person name="Ritari J."/>
            <person name="Douillard F.P."/>
            <person name="Paul Ross R."/>
            <person name="Yang R."/>
            <person name="Briner A.E."/>
            <person name="Felis G.E."/>
            <person name="de Vos W.M."/>
            <person name="Barrangou R."/>
            <person name="Klaenhammer T.R."/>
            <person name="Caufield P.W."/>
            <person name="Cui Y."/>
            <person name="Zhang H."/>
            <person name="O'Toole P.W."/>
        </authorList>
    </citation>
    <scope>NUCLEOTIDE SEQUENCE [LARGE SCALE GENOMIC DNA]</scope>
    <source>
        <strain evidence="14 17">ATCC BAA-66</strain>
        <strain evidence="15 16">DSM 13344</strain>
    </source>
</reference>
<comment type="subcellular location">
    <subcellularLocation>
        <location evidence="1">Membrane</location>
        <topology evidence="1">Multi-pass membrane protein</topology>
    </subcellularLocation>
</comment>
<feature type="transmembrane region" description="Helical" evidence="13">
    <location>
        <begin position="12"/>
        <end position="30"/>
    </location>
</feature>
<evidence type="ECO:0000313" key="17">
    <source>
        <dbReference type="Proteomes" id="UP000051751"/>
    </source>
</evidence>
<evidence type="ECO:0000313" key="15">
    <source>
        <dbReference type="EMBL" id="KRN32762.1"/>
    </source>
</evidence>
<dbReference type="Proteomes" id="UP000051751">
    <property type="component" value="Unassembled WGS sequence"/>
</dbReference>
<accession>A0A0R2FUD6</accession>
<keyword evidence="9" id="KW-0406">Ion transport</keyword>
<evidence type="ECO:0000256" key="3">
    <source>
        <dbReference type="ARBA" id="ARBA00022448"/>
    </source>
</evidence>
<evidence type="ECO:0000313" key="14">
    <source>
        <dbReference type="EMBL" id="KRN28828.1"/>
    </source>
</evidence>
<evidence type="ECO:0000256" key="11">
    <source>
        <dbReference type="ARBA" id="ARBA00023303"/>
    </source>
</evidence>
<keyword evidence="16" id="KW-1185">Reference proteome</keyword>
<dbReference type="GO" id="GO:0005267">
    <property type="term" value="F:potassium channel activity"/>
    <property type="evidence" value="ECO:0007669"/>
    <property type="project" value="UniProtKB-KW"/>
</dbReference>
<evidence type="ECO:0000313" key="16">
    <source>
        <dbReference type="Proteomes" id="UP000051645"/>
    </source>
</evidence>
<name>A0A0R2FUD6_9LACO</name>
<feature type="transmembrane region" description="Helical" evidence="13">
    <location>
        <begin position="107"/>
        <end position="128"/>
    </location>
</feature>
<feature type="transmembrane region" description="Helical" evidence="13">
    <location>
        <begin position="149"/>
        <end position="166"/>
    </location>
</feature>
<dbReference type="EMBL" id="JQAT01000002">
    <property type="protein sequence ID" value="KRN28828.1"/>
    <property type="molecule type" value="Genomic_DNA"/>
</dbReference>
<dbReference type="InterPro" id="IPR010617">
    <property type="entry name" value="TMEM175-like"/>
</dbReference>
<keyword evidence="5 13" id="KW-0812">Transmembrane</keyword>
<evidence type="ECO:0000256" key="1">
    <source>
        <dbReference type="ARBA" id="ARBA00004141"/>
    </source>
</evidence>
<protein>
    <submittedName>
        <fullName evidence="14">Ferrochelatase</fullName>
    </submittedName>
</protein>
<evidence type="ECO:0000256" key="8">
    <source>
        <dbReference type="ARBA" id="ARBA00022989"/>
    </source>
</evidence>
<evidence type="ECO:0000256" key="10">
    <source>
        <dbReference type="ARBA" id="ARBA00023136"/>
    </source>
</evidence>
<dbReference type="GO" id="GO:0016020">
    <property type="term" value="C:membrane"/>
    <property type="evidence" value="ECO:0007669"/>
    <property type="project" value="UniProtKB-SubCell"/>
</dbReference>
<evidence type="ECO:0000256" key="7">
    <source>
        <dbReference type="ARBA" id="ARBA00022958"/>
    </source>
</evidence>
<comment type="caution">
    <text evidence="14">The sequence shown here is derived from an EMBL/GenBank/DDBJ whole genome shotgun (WGS) entry which is preliminary data.</text>
</comment>
<keyword evidence="7" id="KW-0630">Potassium</keyword>
<keyword evidence="8 13" id="KW-1133">Transmembrane helix</keyword>
<organism evidence="14 17">
    <name type="scientific">Lactobacillus selangorensis</name>
    <dbReference type="NCBI Taxonomy" id="81857"/>
    <lineage>
        <taxon>Bacteria</taxon>
        <taxon>Bacillati</taxon>
        <taxon>Bacillota</taxon>
        <taxon>Bacilli</taxon>
        <taxon>Lactobacillales</taxon>
        <taxon>Lactobacillaceae</taxon>
        <taxon>Lactobacillus</taxon>
    </lineage>
</organism>
<dbReference type="Pfam" id="PF06736">
    <property type="entry name" value="TMEM175"/>
    <property type="match status" value="1"/>
</dbReference>
<keyword evidence="3" id="KW-0813">Transport</keyword>
<comment type="catalytic activity">
    <reaction evidence="12">
        <text>K(+)(in) = K(+)(out)</text>
        <dbReference type="Rhea" id="RHEA:29463"/>
        <dbReference type="ChEBI" id="CHEBI:29103"/>
    </reaction>
</comment>
<dbReference type="EMBL" id="JQAZ01000002">
    <property type="protein sequence ID" value="KRN32762.1"/>
    <property type="molecule type" value="Genomic_DNA"/>
</dbReference>
<proteinExistence type="inferred from homology"/>
<feature type="transmembrane region" description="Helical" evidence="13">
    <location>
        <begin position="42"/>
        <end position="63"/>
    </location>
</feature>
<evidence type="ECO:0000256" key="13">
    <source>
        <dbReference type="SAM" id="Phobius"/>
    </source>
</evidence>
<feature type="transmembrane region" description="Helical" evidence="13">
    <location>
        <begin position="75"/>
        <end position="95"/>
    </location>
</feature>
<keyword evidence="10 13" id="KW-0472">Membrane</keyword>
<evidence type="ECO:0000256" key="5">
    <source>
        <dbReference type="ARBA" id="ARBA00022692"/>
    </source>
</evidence>
<keyword evidence="6" id="KW-0631">Potassium channel</keyword>
<comment type="similarity">
    <text evidence="2">Belongs to the TMEM175 family.</text>
</comment>
<evidence type="ECO:0000256" key="12">
    <source>
        <dbReference type="ARBA" id="ARBA00034430"/>
    </source>
</evidence>
<keyword evidence="11" id="KW-0407">Ion channel</keyword>
<evidence type="ECO:0000256" key="9">
    <source>
        <dbReference type="ARBA" id="ARBA00023065"/>
    </source>
</evidence>
<sequence>MRSDFMNKERTAAFTDAVLAIIMTILVLDLKKPATVSWAGLYALHNNFFAYALSFAWLGLMWYSQHNAWQQIHKINNETIVASLVMLFFASFSPYTTSIMEDHFFNVTAQVLYGVVVLLVSLSNIWISHSLDVANHVSKRHLMYQAPDWVTYLDLVIKLVGMFLTVTVYPPAMSYAVLIDILLLCSMDYIGHHVKA</sequence>
<dbReference type="AlphaFoldDB" id="A0A0R2FUD6"/>
<dbReference type="Proteomes" id="UP000051645">
    <property type="component" value="Unassembled WGS sequence"/>
</dbReference>